<evidence type="ECO:0000313" key="8">
    <source>
        <dbReference type="Proteomes" id="UP000060487"/>
    </source>
</evidence>
<sequence length="513" mass="57352">MPLLKKMSSRTTDSFNKRYLYKLTTNFAGLLIGLISQTIIPRSLGPRAYGDFNYLTGFFSQLISFLELNTSTGYFTMLSKNPQDSRLVRFYMLFGILVCLAVFFFTSSSHIMSLHMYIWPGEQIGFIYLAAGFGLFTWITQILSQMADAYGLTVTAEKAKMLQRLLGLCLLVWLFVSGKLDLTVFFLYNYALFIFLLAAFIFIMQRGGFSLFKRTELTAHHVRLYARESYTYGHPLFVSGLIGMVANIFDMWLLQVMSGSVEQGFFGLSTQIGALCFLFTGAMTPLLMREFSIVHAENDIGRMNRLFEKYIPPMFSIAAFFSCFVSINAGKVIHIFGSKQYDAALWAVTVMAFYPIHQTYGQLVASAYFAMGKTTLYRNIGIFVSAVGVPMSFFLIASPEYLGASAGAAGLAIKMVVINIISVNALLFYISKPIGISFVHYLRHQALCIGFMTVTAYVTAIIIDPLTKDHMITGFLISGIIYTIAVSAFAFFIPSVAGLKKGDIQNILKTFRP</sequence>
<dbReference type="PANTHER" id="PTHR30250:SF11">
    <property type="entry name" value="O-ANTIGEN TRANSPORTER-RELATED"/>
    <property type="match status" value="1"/>
</dbReference>
<feature type="transmembrane region" description="Helical" evidence="6">
    <location>
        <begin position="232"/>
        <end position="253"/>
    </location>
</feature>
<dbReference type="InterPro" id="IPR050833">
    <property type="entry name" value="Poly_Biosynth_Transport"/>
</dbReference>
<feature type="transmembrane region" description="Helical" evidence="6">
    <location>
        <begin position="165"/>
        <end position="186"/>
    </location>
</feature>
<evidence type="ECO:0000313" key="7">
    <source>
        <dbReference type="EMBL" id="KWT91062.1"/>
    </source>
</evidence>
<feature type="transmembrane region" description="Helical" evidence="6">
    <location>
        <begin position="343"/>
        <end position="369"/>
    </location>
</feature>
<keyword evidence="5 6" id="KW-0472">Membrane</keyword>
<feature type="transmembrane region" description="Helical" evidence="6">
    <location>
        <begin position="442"/>
        <end position="463"/>
    </location>
</feature>
<feature type="transmembrane region" description="Helical" evidence="6">
    <location>
        <begin position="126"/>
        <end position="144"/>
    </location>
</feature>
<comment type="subcellular location">
    <subcellularLocation>
        <location evidence="1">Cell membrane</location>
        <topology evidence="1">Multi-pass membrane protein</topology>
    </subcellularLocation>
</comment>
<evidence type="ECO:0000256" key="5">
    <source>
        <dbReference type="ARBA" id="ARBA00023136"/>
    </source>
</evidence>
<dbReference type="PANTHER" id="PTHR30250">
    <property type="entry name" value="PST FAMILY PREDICTED COLANIC ACID TRANSPORTER"/>
    <property type="match status" value="1"/>
</dbReference>
<evidence type="ECO:0000256" key="3">
    <source>
        <dbReference type="ARBA" id="ARBA00022692"/>
    </source>
</evidence>
<feature type="transmembrane region" description="Helical" evidence="6">
    <location>
        <begin position="475"/>
        <end position="499"/>
    </location>
</feature>
<organism evidence="7 8">
    <name type="scientific">Candidatus Magnetominusculus xianensis</name>
    <dbReference type="NCBI Taxonomy" id="1748249"/>
    <lineage>
        <taxon>Bacteria</taxon>
        <taxon>Pseudomonadati</taxon>
        <taxon>Nitrospirota</taxon>
        <taxon>Nitrospiria</taxon>
        <taxon>Nitrospirales</taxon>
        <taxon>Nitrospiraceae</taxon>
        <taxon>Candidatus Magnetominusculus</taxon>
    </lineage>
</organism>
<feature type="transmembrane region" description="Helical" evidence="6">
    <location>
        <begin position="376"/>
        <end position="396"/>
    </location>
</feature>
<proteinExistence type="predicted"/>
<keyword evidence="8" id="KW-1185">Reference proteome</keyword>
<evidence type="ECO:0008006" key="9">
    <source>
        <dbReference type="Google" id="ProtNLM"/>
    </source>
</evidence>
<accession>A0ABR5SHC1</accession>
<keyword evidence="2" id="KW-1003">Cell membrane</keyword>
<comment type="caution">
    <text evidence="7">The sequence shown here is derived from an EMBL/GenBank/DDBJ whole genome shotgun (WGS) entry which is preliminary data.</text>
</comment>
<feature type="transmembrane region" description="Helical" evidence="6">
    <location>
        <begin position="310"/>
        <end position="337"/>
    </location>
</feature>
<evidence type="ECO:0000256" key="1">
    <source>
        <dbReference type="ARBA" id="ARBA00004651"/>
    </source>
</evidence>
<evidence type="ECO:0000256" key="6">
    <source>
        <dbReference type="SAM" id="Phobius"/>
    </source>
</evidence>
<feature type="transmembrane region" description="Helical" evidence="6">
    <location>
        <begin position="408"/>
        <end position="430"/>
    </location>
</feature>
<feature type="transmembrane region" description="Helical" evidence="6">
    <location>
        <begin position="20"/>
        <end position="40"/>
    </location>
</feature>
<feature type="transmembrane region" description="Helical" evidence="6">
    <location>
        <begin position="52"/>
        <end position="75"/>
    </location>
</feature>
<reference evidence="7 8" key="1">
    <citation type="submission" date="2015-11" db="EMBL/GenBank/DDBJ databases">
        <authorList>
            <person name="Lin W."/>
        </authorList>
    </citation>
    <scope>NUCLEOTIDE SEQUENCE [LARGE SCALE GENOMIC DNA]</scope>
    <source>
        <strain evidence="7 8">HCH-1</strain>
    </source>
</reference>
<evidence type="ECO:0000256" key="2">
    <source>
        <dbReference type="ARBA" id="ARBA00022475"/>
    </source>
</evidence>
<feature type="transmembrane region" description="Helical" evidence="6">
    <location>
        <begin position="265"/>
        <end position="289"/>
    </location>
</feature>
<name>A0ABR5SHC1_9BACT</name>
<protein>
    <recommendedName>
        <fullName evidence="9">Polysaccharide biosynthesis protein</fullName>
    </recommendedName>
</protein>
<feature type="transmembrane region" description="Helical" evidence="6">
    <location>
        <begin position="192"/>
        <end position="212"/>
    </location>
</feature>
<gene>
    <name evidence="7" type="ORF">ASN18_0886</name>
</gene>
<feature type="transmembrane region" description="Helical" evidence="6">
    <location>
        <begin position="87"/>
        <end position="106"/>
    </location>
</feature>
<dbReference type="Proteomes" id="UP000060487">
    <property type="component" value="Unassembled WGS sequence"/>
</dbReference>
<keyword evidence="4 6" id="KW-1133">Transmembrane helix</keyword>
<evidence type="ECO:0000256" key="4">
    <source>
        <dbReference type="ARBA" id="ARBA00022989"/>
    </source>
</evidence>
<keyword evidence="3 6" id="KW-0812">Transmembrane</keyword>
<dbReference type="EMBL" id="LNQR01000032">
    <property type="protein sequence ID" value="KWT91062.1"/>
    <property type="molecule type" value="Genomic_DNA"/>
</dbReference>